<dbReference type="InterPro" id="IPR004776">
    <property type="entry name" value="Mem_transp_PIN-like"/>
</dbReference>
<evidence type="ECO:0000256" key="7">
    <source>
        <dbReference type="ARBA" id="ARBA00023136"/>
    </source>
</evidence>
<evidence type="ECO:0000256" key="6">
    <source>
        <dbReference type="ARBA" id="ARBA00022989"/>
    </source>
</evidence>
<proteinExistence type="inferred from homology"/>
<dbReference type="PANTHER" id="PTHR36838:SF1">
    <property type="entry name" value="SLR1864 PROTEIN"/>
    <property type="match status" value="1"/>
</dbReference>
<comment type="subcellular location">
    <subcellularLocation>
        <location evidence="1">Cell membrane</location>
        <topology evidence="1">Multi-pass membrane protein</topology>
    </subcellularLocation>
</comment>
<accession>Q18KQ4</accession>
<dbReference type="PANTHER" id="PTHR36838">
    <property type="entry name" value="AUXIN EFFLUX CARRIER FAMILY PROTEIN"/>
    <property type="match status" value="1"/>
</dbReference>
<keyword evidence="5 8" id="KW-0812">Transmembrane</keyword>
<dbReference type="HOGENOM" id="CLU_056175_4_0_2"/>
<keyword evidence="7 8" id="KW-0472">Membrane</keyword>
<dbReference type="GeneID" id="4192215"/>
<keyword evidence="6 8" id="KW-1133">Transmembrane helix</keyword>
<evidence type="ECO:0000256" key="3">
    <source>
        <dbReference type="ARBA" id="ARBA00022448"/>
    </source>
</evidence>
<feature type="transmembrane region" description="Helical" evidence="8">
    <location>
        <begin position="95"/>
        <end position="112"/>
    </location>
</feature>
<comment type="similarity">
    <text evidence="2">Belongs to the auxin efflux carrier (TC 2.A.69) family.</text>
</comment>
<evidence type="ECO:0000256" key="1">
    <source>
        <dbReference type="ARBA" id="ARBA00004651"/>
    </source>
</evidence>
<organism evidence="9 10">
    <name type="scientific">Haloquadratum walsbyi (strain DSM 16790 / HBSQ001)</name>
    <dbReference type="NCBI Taxonomy" id="362976"/>
    <lineage>
        <taxon>Archaea</taxon>
        <taxon>Methanobacteriati</taxon>
        <taxon>Methanobacteriota</taxon>
        <taxon>Stenosarchaea group</taxon>
        <taxon>Halobacteria</taxon>
        <taxon>Halobacteriales</taxon>
        <taxon>Haloferacaceae</taxon>
        <taxon>Haloquadratum</taxon>
    </lineage>
</organism>
<protein>
    <submittedName>
        <fullName evidence="9">Auxin permease family transport protein</fullName>
    </submittedName>
</protein>
<dbReference type="AlphaFoldDB" id="Q18KQ4"/>
<dbReference type="InterPro" id="IPR038770">
    <property type="entry name" value="Na+/solute_symporter_sf"/>
</dbReference>
<feature type="transmembrane region" description="Helical" evidence="8">
    <location>
        <begin position="35"/>
        <end position="54"/>
    </location>
</feature>
<feature type="transmembrane region" description="Helical" evidence="8">
    <location>
        <begin position="224"/>
        <end position="248"/>
    </location>
</feature>
<keyword evidence="3" id="KW-0813">Transport</keyword>
<reference evidence="9 10" key="1">
    <citation type="journal article" date="2006" name="BMC Genomics">
        <title>The genome of the square archaeon Haloquadratum walsbyi: life at the limits of water activity.</title>
        <authorList>
            <person name="Bolhuis H.H."/>
            <person name="Palm P.P."/>
            <person name="Wende A.W."/>
            <person name="Falb M.M."/>
            <person name="Rampp M.M."/>
            <person name="Rodriguez-Valera F.F."/>
            <person name="Pfeiffer F.F."/>
            <person name="Oesterhelt D.D."/>
        </authorList>
    </citation>
    <scope>NUCLEOTIDE SEQUENCE [LARGE SCALE GENOMIC DNA]</scope>
    <source>
        <strain evidence="10">DSM 16790 / HBSQ001</strain>
    </source>
</reference>
<name>Q18KQ4_HALWD</name>
<keyword evidence="4" id="KW-1003">Cell membrane</keyword>
<dbReference type="Proteomes" id="UP000001975">
    <property type="component" value="Chromosome"/>
</dbReference>
<dbReference type="STRING" id="362976.HQ_1261A"/>
<evidence type="ECO:0000256" key="5">
    <source>
        <dbReference type="ARBA" id="ARBA00022692"/>
    </source>
</evidence>
<sequence>MVSFISVFATAILPIIGVGGVGYLLGRWRSIDTDALNTVIVYILAPALVFYSLATTTLAQSTLFRASVAVIIYHLLAMGVAAGIGRLFNKSKTAVAALMLVTAFPNSGNYGIPVSNFAFGSTGRATAVIYLSVQGIILYTLGVYIASRGGTKSRLAGIKRVFTVPLVYAVIAALIARVLQIVPSTDTTAMATIKLVGDAAIPLMLLVVGIRLARTDIGSTLSAVGLGVGLKMVIAPVIGLGTAVMIGFDDPIVARTFVLESAMPSAVTPMILVAEFGSGDVAGVPIAEFVSAAVFVSTMISIPVLTLVIVILKSGAVI</sequence>
<dbReference type="Pfam" id="PF03547">
    <property type="entry name" value="Mem_trans"/>
    <property type="match status" value="2"/>
</dbReference>
<dbReference type="KEGG" id="hwa:HQ_1261A"/>
<feature type="transmembrane region" description="Helical" evidence="8">
    <location>
        <begin position="66"/>
        <end position="88"/>
    </location>
</feature>
<keyword evidence="10" id="KW-1185">Reference proteome</keyword>
<feature type="transmembrane region" description="Helical" evidence="8">
    <location>
        <begin position="127"/>
        <end position="146"/>
    </location>
</feature>
<dbReference type="eggNOG" id="arCOG04756">
    <property type="taxonomic scope" value="Archaea"/>
</dbReference>
<evidence type="ECO:0000256" key="8">
    <source>
        <dbReference type="SAM" id="Phobius"/>
    </source>
</evidence>
<gene>
    <name evidence="9" type="ordered locus">HQ_1261A</name>
</gene>
<evidence type="ECO:0000256" key="2">
    <source>
        <dbReference type="ARBA" id="ARBA00010145"/>
    </source>
</evidence>
<feature type="transmembrane region" description="Helical" evidence="8">
    <location>
        <begin position="191"/>
        <end position="212"/>
    </location>
</feature>
<evidence type="ECO:0000313" key="9">
    <source>
        <dbReference type="EMBL" id="CAJ51390.1"/>
    </source>
</evidence>
<dbReference type="EMBL" id="AM180088">
    <property type="protein sequence ID" value="CAJ51390.1"/>
    <property type="molecule type" value="Genomic_DNA"/>
</dbReference>
<dbReference type="Gene3D" id="1.20.1530.20">
    <property type="match status" value="1"/>
</dbReference>
<feature type="transmembrane region" description="Helical" evidence="8">
    <location>
        <begin position="6"/>
        <end position="26"/>
    </location>
</feature>
<evidence type="ECO:0000256" key="4">
    <source>
        <dbReference type="ARBA" id="ARBA00022475"/>
    </source>
</evidence>
<evidence type="ECO:0000313" key="10">
    <source>
        <dbReference type="Proteomes" id="UP000001975"/>
    </source>
</evidence>
<dbReference type="GO" id="GO:0055085">
    <property type="term" value="P:transmembrane transport"/>
    <property type="evidence" value="ECO:0007669"/>
    <property type="project" value="InterPro"/>
</dbReference>
<dbReference type="RefSeq" id="WP_011570551.1">
    <property type="nucleotide sequence ID" value="NC_008212.1"/>
</dbReference>
<feature type="transmembrane region" description="Helical" evidence="8">
    <location>
        <begin position="158"/>
        <end position="179"/>
    </location>
</feature>
<dbReference type="GO" id="GO:0005886">
    <property type="term" value="C:plasma membrane"/>
    <property type="evidence" value="ECO:0007669"/>
    <property type="project" value="UniProtKB-SubCell"/>
</dbReference>
<feature type="transmembrane region" description="Helical" evidence="8">
    <location>
        <begin position="289"/>
        <end position="312"/>
    </location>
</feature>